<name>A0AA41G2M9_9EURY</name>
<feature type="region of interest" description="Disordered" evidence="1">
    <location>
        <begin position="144"/>
        <end position="194"/>
    </location>
</feature>
<gene>
    <name evidence="4" type="ORF">KTS37_15665</name>
</gene>
<keyword evidence="2" id="KW-0472">Membrane</keyword>
<dbReference type="PANTHER" id="PTHR34473">
    <property type="entry name" value="UPF0699 TRANSMEMBRANE PROTEIN YDBS"/>
    <property type="match status" value="1"/>
</dbReference>
<dbReference type="PANTHER" id="PTHR34473:SF3">
    <property type="entry name" value="TRANSMEMBRANE PROTEIN-RELATED"/>
    <property type="match status" value="1"/>
</dbReference>
<evidence type="ECO:0000313" key="5">
    <source>
        <dbReference type="Proteomes" id="UP001166304"/>
    </source>
</evidence>
<keyword evidence="5" id="KW-1185">Reference proteome</keyword>
<feature type="transmembrane region" description="Helical" evidence="2">
    <location>
        <begin position="266"/>
        <end position="291"/>
    </location>
</feature>
<feature type="compositionally biased region" description="Basic and acidic residues" evidence="1">
    <location>
        <begin position="588"/>
        <end position="599"/>
    </location>
</feature>
<organism evidence="4 5">
    <name type="scientific">Haloarcula salina</name>
    <dbReference type="NCBI Taxonomy" id="1429914"/>
    <lineage>
        <taxon>Archaea</taxon>
        <taxon>Methanobacteriati</taxon>
        <taxon>Methanobacteriota</taxon>
        <taxon>Stenosarchaea group</taxon>
        <taxon>Halobacteria</taxon>
        <taxon>Halobacteriales</taxon>
        <taxon>Haloarculaceae</taxon>
        <taxon>Haloarcula</taxon>
    </lineage>
</organism>
<comment type="caution">
    <text evidence="4">The sequence shown here is derived from an EMBL/GenBank/DDBJ whole genome shotgun (WGS) entry which is preliminary data.</text>
</comment>
<feature type="domain" description="YdbS-like PH" evidence="3">
    <location>
        <begin position="61"/>
        <end position="139"/>
    </location>
</feature>
<dbReference type="AlphaFoldDB" id="A0AA41G2M9"/>
<evidence type="ECO:0000256" key="2">
    <source>
        <dbReference type="SAM" id="Phobius"/>
    </source>
</evidence>
<feature type="compositionally biased region" description="Acidic residues" evidence="1">
    <location>
        <begin position="542"/>
        <end position="587"/>
    </location>
</feature>
<proteinExistence type="predicted"/>
<keyword evidence="2" id="KW-1133">Transmembrane helix</keyword>
<evidence type="ECO:0000313" key="4">
    <source>
        <dbReference type="EMBL" id="MBV0903227.1"/>
    </source>
</evidence>
<dbReference type="RefSeq" id="WP_162413972.1">
    <property type="nucleotide sequence ID" value="NZ_JAHQXE010000005.1"/>
</dbReference>
<feature type="region of interest" description="Disordered" evidence="1">
    <location>
        <begin position="537"/>
        <end position="599"/>
    </location>
</feature>
<dbReference type="EMBL" id="JAHQXE010000005">
    <property type="protein sequence ID" value="MBV0903227.1"/>
    <property type="molecule type" value="Genomic_DNA"/>
</dbReference>
<evidence type="ECO:0000259" key="3">
    <source>
        <dbReference type="Pfam" id="PF03703"/>
    </source>
</evidence>
<feature type="transmembrane region" description="Helical" evidence="2">
    <location>
        <begin position="42"/>
        <end position="59"/>
    </location>
</feature>
<feature type="domain" description="YdbS-like PH" evidence="3">
    <location>
        <begin position="293"/>
        <end position="376"/>
    </location>
</feature>
<feature type="transmembrane region" description="Helical" evidence="2">
    <location>
        <begin position="424"/>
        <end position="443"/>
    </location>
</feature>
<feature type="transmembrane region" description="Helical" evidence="2">
    <location>
        <begin position="397"/>
        <end position="418"/>
    </location>
</feature>
<sequence>MTRLHPRSAVVRVARGALQGAFFGFFAGSVGAGTAFLPALSVPLVAVFGALLGGGYALARYLRFRYELDGDTLSVESGVFARQSRQIPLGRVQNVDVEQNVVNRLLGLAVVRFETAGGSATEATLDAVDESEVDRLRNYVRRRERETAAESRVETDAARTGAGESDAGETTDDAFAGDDPGEPTGALDAASPDSEPDGDLLFEFGWRELLTYAVVSVRPAAPVLTLAGLPLGMDLVRVVLRFNADLVGVSAALRPWLFGSPEGTRLLVFAAVTLTQFLLLALAVSVALTVVEYHGFRLTRANGDLRYERGLLRRYSGNIPLEKVQTLTVRENVLMRRFGYASLAVETAGYSGGDQQSTQGVAVPLAARDEVSELARDVEPFGDLDFERPPERARRRYVARFSIAAAGLTAVAYAADSLVFETGYWWLALALFLPVVPAAHLRWRHRGFDLDDSVLATRSGFWRRTTRLVPYYRLQTVFVTRSPFQRRRDLATVGADTASSSSLLGGVARAYDLDEEVAVELREELRRRLTAHIAMRRRGESTADDADVGDDPNADEAVADDEAATGDEAMASEDPMETDDGAVADDEAATRDETATDDE</sequence>
<evidence type="ECO:0000256" key="1">
    <source>
        <dbReference type="SAM" id="MobiDB-lite"/>
    </source>
</evidence>
<protein>
    <submittedName>
        <fullName evidence="4">PH domain-containing protein</fullName>
    </submittedName>
</protein>
<dbReference type="InterPro" id="IPR005182">
    <property type="entry name" value="YdbS-like_PH"/>
</dbReference>
<accession>A0AA41G2M9</accession>
<dbReference type="Proteomes" id="UP001166304">
    <property type="component" value="Unassembled WGS sequence"/>
</dbReference>
<reference evidence="4" key="1">
    <citation type="submission" date="2021-06" db="EMBL/GenBank/DDBJ databases">
        <title>New haloarchaea isolates fom saline soil.</title>
        <authorList>
            <person name="Duran-Viseras A."/>
            <person name="Sanchez-Porro C.S."/>
            <person name="Ventosa A."/>
        </authorList>
    </citation>
    <scope>NUCLEOTIDE SEQUENCE</scope>
    <source>
        <strain evidence="4">JCM 18369</strain>
    </source>
</reference>
<feature type="transmembrane region" description="Helical" evidence="2">
    <location>
        <begin position="209"/>
        <end position="231"/>
    </location>
</feature>
<dbReference type="Pfam" id="PF03703">
    <property type="entry name" value="bPH_2"/>
    <property type="match status" value="3"/>
</dbReference>
<feature type="domain" description="YdbS-like PH" evidence="3">
    <location>
        <begin position="443"/>
        <end position="524"/>
    </location>
</feature>
<feature type="compositionally biased region" description="Basic and acidic residues" evidence="1">
    <location>
        <begin position="144"/>
        <end position="157"/>
    </location>
</feature>
<feature type="compositionally biased region" description="Acidic residues" evidence="1">
    <location>
        <begin position="166"/>
        <end position="181"/>
    </location>
</feature>
<keyword evidence="2" id="KW-0812">Transmembrane</keyword>